<feature type="binding site" evidence="9">
    <location>
        <position position="104"/>
    </location>
    <ligand>
        <name>Zn(2+)</name>
        <dbReference type="ChEBI" id="CHEBI:29105"/>
    </ligand>
</feature>
<evidence type="ECO:0000313" key="20">
    <source>
        <dbReference type="EMBL" id="CAF4491864.1"/>
    </source>
</evidence>
<feature type="compositionally biased region" description="Polar residues" evidence="10">
    <location>
        <begin position="447"/>
        <end position="461"/>
    </location>
</feature>
<dbReference type="PANTHER" id="PTHR12893:SF0">
    <property type="entry name" value="GRASP65"/>
    <property type="match status" value="1"/>
</dbReference>
<dbReference type="AlphaFoldDB" id="A0A818QBQ1"/>
<evidence type="ECO:0000313" key="19">
    <source>
        <dbReference type="EMBL" id="CAF4452346.1"/>
    </source>
</evidence>
<dbReference type="EMBL" id="CAJNYU010003062">
    <property type="protein sequence ID" value="CAF3632386.1"/>
    <property type="molecule type" value="Genomic_DNA"/>
</dbReference>
<dbReference type="InterPro" id="IPR036034">
    <property type="entry name" value="PDZ_sf"/>
</dbReference>
<dbReference type="OrthoDB" id="3318at2759"/>
<dbReference type="EMBL" id="CAJNXB010001202">
    <property type="protein sequence ID" value="CAF3143480.1"/>
    <property type="molecule type" value="Genomic_DNA"/>
</dbReference>
<dbReference type="PROSITE" id="PS51865">
    <property type="entry name" value="PDZ_GRASP"/>
    <property type="match status" value="2"/>
</dbReference>
<dbReference type="SUPFAM" id="SSF50156">
    <property type="entry name" value="PDZ domain-like"/>
    <property type="match status" value="2"/>
</dbReference>
<comment type="subcellular location">
    <subcellularLocation>
        <location evidence="1">Golgi apparatus membrane</location>
    </subcellularLocation>
</comment>
<dbReference type="EMBL" id="CAJNYT010004351">
    <property type="protein sequence ID" value="CAF3656740.1"/>
    <property type="molecule type" value="Genomic_DNA"/>
</dbReference>
<dbReference type="EMBL" id="CAJOBO010002464">
    <property type="protein sequence ID" value="CAF4452346.1"/>
    <property type="molecule type" value="Genomic_DNA"/>
</dbReference>
<dbReference type="Proteomes" id="UP000663873">
    <property type="component" value="Unassembled WGS sequence"/>
</dbReference>
<keyword evidence="3" id="KW-0597">Phosphoprotein</keyword>
<dbReference type="PANTHER" id="PTHR12893">
    <property type="entry name" value="GOLGI REASSEMBLY STACKING PROTEIN GRASP"/>
    <property type="match status" value="1"/>
</dbReference>
<keyword evidence="9" id="KW-0479">Metal-binding</keyword>
<feature type="domain" description="PDZ GRASP-type" evidence="11">
    <location>
        <begin position="16"/>
        <end position="106"/>
    </location>
</feature>
<sequence>MGLGGSNLKIPGGGTEGFHVLRVQEGSPGHKTGLEAYFDFIVSINGIRLDTDNDRFKEVLKENAGKPVELLVYSSKTQTVRQLTLIPHENWGGQGLLGLSIRFCTFDKANENVWHVLDVQQHSPAALAGLRSQNDYIIGADTLLNDAEDLFTLIETNEGKPLKLYVYNSESDMTREITLTPNVGWGGEGSLGCGIGYGYLHRIPIRTTSSPPVTKTNAAGLNGINTTDKMPILSAMPSSNLNGGTNMNFTFQPANMPPITVTMPSLFVPPPVNTIASNSNETATTTLGTQPITSTANDPSQFAKYFGDMTINPSATPSVNPVPTTFPSSPSTFAPTFTNAQFSSPVQHQFTNPGLNEQLPTIVSPPVMPPSNLGMQHFQQQPTNPGPTDQYTSIIPPPMMPPFSTGLGHPQQQYFQPTPPSLFTDSQYQYQQAPIQFNPNMNTFNAFSIPSPTSIQQTSSFIHDHDNSGHGHSHDHGDGHGHSHDHSDGHGHSHDHSDDHGHSHNH</sequence>
<dbReference type="GO" id="GO:0007030">
    <property type="term" value="P:Golgi organization"/>
    <property type="evidence" value="ECO:0007669"/>
    <property type="project" value="TreeGrafter"/>
</dbReference>
<dbReference type="Proteomes" id="UP000663872">
    <property type="component" value="Unassembled WGS sequence"/>
</dbReference>
<keyword evidence="23" id="KW-1185">Reference proteome</keyword>
<dbReference type="EMBL" id="CAJOBP010002475">
    <property type="protein sequence ID" value="CAF4356704.1"/>
    <property type="molecule type" value="Genomic_DNA"/>
</dbReference>
<evidence type="ECO:0000259" key="11">
    <source>
        <dbReference type="PROSITE" id="PS51865"/>
    </source>
</evidence>
<dbReference type="Gene3D" id="2.30.42.10">
    <property type="match status" value="2"/>
</dbReference>
<feature type="region of interest" description="Disordered" evidence="10">
    <location>
        <begin position="447"/>
        <end position="506"/>
    </location>
</feature>
<dbReference type="EMBL" id="CAJOBR010000566">
    <property type="protein sequence ID" value="CAF4524007.1"/>
    <property type="molecule type" value="Genomic_DNA"/>
</dbReference>
<dbReference type="GO" id="GO:0000139">
    <property type="term" value="C:Golgi membrane"/>
    <property type="evidence" value="ECO:0007669"/>
    <property type="project" value="UniProtKB-SubCell"/>
</dbReference>
<dbReference type="Proteomes" id="UP000663862">
    <property type="component" value="Unassembled WGS sequence"/>
</dbReference>
<evidence type="ECO:0000256" key="10">
    <source>
        <dbReference type="SAM" id="MobiDB-lite"/>
    </source>
</evidence>
<proteinExistence type="inferred from homology"/>
<dbReference type="EMBL" id="CAJOBS010000087">
    <property type="protein sequence ID" value="CAF4491864.1"/>
    <property type="molecule type" value="Genomic_DNA"/>
</dbReference>
<dbReference type="InterPro" id="IPR024958">
    <property type="entry name" value="GRASP_PDZ"/>
</dbReference>
<keyword evidence="4" id="KW-0519">Myristate</keyword>
<evidence type="ECO:0000313" key="23">
    <source>
        <dbReference type="Proteomes" id="UP000663873"/>
    </source>
</evidence>
<keyword evidence="5" id="KW-0677">Repeat</keyword>
<accession>A0A818QBQ1</accession>
<evidence type="ECO:0000256" key="7">
    <source>
        <dbReference type="ARBA" id="ARBA00023136"/>
    </source>
</evidence>
<dbReference type="Pfam" id="PF04495">
    <property type="entry name" value="GRASP55_65"/>
    <property type="match status" value="1"/>
</dbReference>
<dbReference type="Proteomes" id="UP000663838">
    <property type="component" value="Unassembled WGS sequence"/>
</dbReference>
<evidence type="ECO:0000313" key="21">
    <source>
        <dbReference type="EMBL" id="CAF4524007.1"/>
    </source>
</evidence>
<evidence type="ECO:0000313" key="12">
    <source>
        <dbReference type="EMBL" id="CAF3143480.1"/>
    </source>
</evidence>
<comment type="caution">
    <text evidence="15">The sequence shown here is derived from an EMBL/GenBank/DDBJ whole genome shotgun (WGS) entry which is preliminary data.</text>
</comment>
<feature type="domain" description="PDZ GRASP-type" evidence="11">
    <location>
        <begin position="112"/>
        <end position="200"/>
    </location>
</feature>
<evidence type="ECO:0000313" key="18">
    <source>
        <dbReference type="EMBL" id="CAF4356704.1"/>
    </source>
</evidence>
<evidence type="ECO:0000256" key="4">
    <source>
        <dbReference type="ARBA" id="ARBA00022707"/>
    </source>
</evidence>
<gene>
    <name evidence="15" type="ORF">FME351_LOCUS23512</name>
    <name evidence="16" type="ORF">GRG538_LOCUS25504</name>
    <name evidence="19" type="ORF">HFQ381_LOCUS23985</name>
    <name evidence="14" type="ORF">KIK155_LOCUS22220</name>
    <name evidence="13" type="ORF">LUA448_LOCUS16309</name>
    <name evidence="21" type="ORF">QYT958_LOCUS6396</name>
    <name evidence="12" type="ORF">TIS948_LOCUS9294</name>
    <name evidence="20" type="ORF">TOA249_LOCUS2678</name>
    <name evidence="17" type="ORF">TSG867_LOCUS3997</name>
    <name evidence="18" type="ORF">UJA718_LOCUS16164</name>
</gene>
<evidence type="ECO:0000256" key="6">
    <source>
        <dbReference type="ARBA" id="ARBA00023034"/>
    </source>
</evidence>
<dbReference type="Proteomes" id="UP000663848">
    <property type="component" value="Unassembled WGS sequence"/>
</dbReference>
<dbReference type="Proteomes" id="UP000663833">
    <property type="component" value="Unassembled WGS sequence"/>
</dbReference>
<evidence type="ECO:0000313" key="13">
    <source>
        <dbReference type="EMBL" id="CAF3387067.1"/>
    </source>
</evidence>
<organism evidence="15 22">
    <name type="scientific">Rotaria socialis</name>
    <dbReference type="NCBI Taxonomy" id="392032"/>
    <lineage>
        <taxon>Eukaryota</taxon>
        <taxon>Metazoa</taxon>
        <taxon>Spiralia</taxon>
        <taxon>Gnathifera</taxon>
        <taxon>Rotifera</taxon>
        <taxon>Eurotatoria</taxon>
        <taxon>Bdelloidea</taxon>
        <taxon>Philodinida</taxon>
        <taxon>Philodinidae</taxon>
        <taxon>Rotaria</taxon>
    </lineage>
</organism>
<evidence type="ECO:0000256" key="1">
    <source>
        <dbReference type="ARBA" id="ARBA00004394"/>
    </source>
</evidence>
<evidence type="ECO:0000313" key="22">
    <source>
        <dbReference type="Proteomes" id="UP000663869"/>
    </source>
</evidence>
<keyword evidence="9" id="KW-0862">Zinc</keyword>
<dbReference type="Proteomes" id="UP000663865">
    <property type="component" value="Unassembled WGS sequence"/>
</dbReference>
<dbReference type="GO" id="GO:0046872">
    <property type="term" value="F:metal ion binding"/>
    <property type="evidence" value="ECO:0007669"/>
    <property type="project" value="UniProtKB-KW"/>
</dbReference>
<evidence type="ECO:0000256" key="5">
    <source>
        <dbReference type="ARBA" id="ARBA00022737"/>
    </source>
</evidence>
<keyword evidence="8" id="KW-0449">Lipoprotein</keyword>
<evidence type="ECO:0000313" key="16">
    <source>
        <dbReference type="EMBL" id="CAF3656740.1"/>
    </source>
</evidence>
<evidence type="ECO:0000313" key="14">
    <source>
        <dbReference type="EMBL" id="CAF3627124.1"/>
    </source>
</evidence>
<evidence type="ECO:0000313" key="15">
    <source>
        <dbReference type="EMBL" id="CAF3632386.1"/>
    </source>
</evidence>
<evidence type="ECO:0000256" key="9">
    <source>
        <dbReference type="PIRSR" id="PIRSR607583-1"/>
    </source>
</evidence>
<keyword evidence="6" id="KW-0333">Golgi apparatus</keyword>
<evidence type="ECO:0000256" key="3">
    <source>
        <dbReference type="ARBA" id="ARBA00022553"/>
    </source>
</evidence>
<keyword evidence="7" id="KW-0472">Membrane</keyword>
<evidence type="ECO:0000256" key="2">
    <source>
        <dbReference type="ARBA" id="ARBA00007144"/>
    </source>
</evidence>
<protein>
    <recommendedName>
        <fullName evidence="11">PDZ GRASP-type domain-containing protein</fullName>
    </recommendedName>
</protein>
<feature type="binding site" evidence="9">
    <location>
        <position position="19"/>
    </location>
    <ligand>
        <name>Zn(2+)</name>
        <dbReference type="ChEBI" id="CHEBI:29105"/>
    </ligand>
</feature>
<comment type="similarity">
    <text evidence="2">Belongs to the GORASP family.</text>
</comment>
<name>A0A818QBQ1_9BILA</name>
<dbReference type="EMBL" id="CAJNYV010004002">
    <property type="protein sequence ID" value="CAF3627124.1"/>
    <property type="molecule type" value="Genomic_DNA"/>
</dbReference>
<dbReference type="EMBL" id="CAJNYD010002024">
    <property type="protein sequence ID" value="CAF3387067.1"/>
    <property type="molecule type" value="Genomic_DNA"/>
</dbReference>
<dbReference type="FunFam" id="2.30.42.10:FF:000056">
    <property type="entry name" value="Golgi reassembly-stacking protein 2 isoform 1"/>
    <property type="match status" value="1"/>
</dbReference>
<dbReference type="EMBL" id="CAJOBQ010000125">
    <property type="protein sequence ID" value="CAF4265586.1"/>
    <property type="molecule type" value="Genomic_DNA"/>
</dbReference>
<evidence type="ECO:0000313" key="17">
    <source>
        <dbReference type="EMBL" id="CAF4265586.1"/>
    </source>
</evidence>
<dbReference type="InterPro" id="IPR007583">
    <property type="entry name" value="GRASP55_65"/>
</dbReference>
<reference evidence="15" key="1">
    <citation type="submission" date="2021-02" db="EMBL/GenBank/DDBJ databases">
        <authorList>
            <person name="Nowell W R."/>
        </authorList>
    </citation>
    <scope>NUCLEOTIDE SEQUENCE</scope>
</reference>
<dbReference type="Proteomes" id="UP000663851">
    <property type="component" value="Unassembled WGS sequence"/>
</dbReference>
<dbReference type="FunFam" id="2.30.42.10:FF:000026">
    <property type="entry name" value="Golgi reassembly stacking protein 2"/>
    <property type="match status" value="1"/>
</dbReference>
<feature type="compositionally biased region" description="Basic and acidic residues" evidence="10">
    <location>
        <begin position="462"/>
        <end position="506"/>
    </location>
</feature>
<evidence type="ECO:0000256" key="8">
    <source>
        <dbReference type="ARBA" id="ARBA00023288"/>
    </source>
</evidence>
<dbReference type="Proteomes" id="UP000663825">
    <property type="component" value="Unassembled WGS sequence"/>
</dbReference>
<dbReference type="Proteomes" id="UP000663869">
    <property type="component" value="Unassembled WGS sequence"/>
</dbReference>